<keyword evidence="7" id="KW-0915">Sodium</keyword>
<evidence type="ECO:0000256" key="12">
    <source>
        <dbReference type="RuleBase" id="RU000679"/>
    </source>
</evidence>
<dbReference type="AlphaFoldDB" id="A0A9J6BTK9"/>
<evidence type="ECO:0000313" key="14">
    <source>
        <dbReference type="EMBL" id="KAG5673212.1"/>
    </source>
</evidence>
<feature type="transmembrane region" description="Helical" evidence="13">
    <location>
        <begin position="960"/>
        <end position="986"/>
    </location>
</feature>
<evidence type="ECO:0000256" key="9">
    <source>
        <dbReference type="ARBA" id="ARBA00023136"/>
    </source>
</evidence>
<dbReference type="PANTHER" id="PTHR11690">
    <property type="entry name" value="AMILORIDE-SENSITIVE SODIUM CHANNEL-RELATED"/>
    <property type="match status" value="1"/>
</dbReference>
<dbReference type="Gene3D" id="1.10.287.820">
    <property type="entry name" value="Acid-sensing ion channel domain"/>
    <property type="match status" value="1"/>
</dbReference>
<accession>A0A9J6BTK9</accession>
<feature type="transmembrane region" description="Helical" evidence="13">
    <location>
        <begin position="464"/>
        <end position="491"/>
    </location>
</feature>
<dbReference type="PANTHER" id="PTHR11690:SF288">
    <property type="entry name" value="AMILORIDE-SENSITIVE NA+ CHANNEL-RELATED"/>
    <property type="match status" value="1"/>
</dbReference>
<dbReference type="Proteomes" id="UP001107558">
    <property type="component" value="Chromosome 3"/>
</dbReference>
<keyword evidence="15" id="KW-1185">Reference proteome</keyword>
<dbReference type="Pfam" id="PF00858">
    <property type="entry name" value="ASC"/>
    <property type="match status" value="2"/>
</dbReference>
<evidence type="ECO:0000256" key="1">
    <source>
        <dbReference type="ARBA" id="ARBA00004141"/>
    </source>
</evidence>
<keyword evidence="10 12" id="KW-0739">Sodium transport</keyword>
<evidence type="ECO:0000256" key="6">
    <source>
        <dbReference type="ARBA" id="ARBA00022989"/>
    </source>
</evidence>
<evidence type="ECO:0000256" key="11">
    <source>
        <dbReference type="ARBA" id="ARBA00023303"/>
    </source>
</evidence>
<evidence type="ECO:0000256" key="7">
    <source>
        <dbReference type="ARBA" id="ARBA00023053"/>
    </source>
</evidence>
<dbReference type="GO" id="GO:0015280">
    <property type="term" value="F:ligand-gated sodium channel activity"/>
    <property type="evidence" value="ECO:0007669"/>
    <property type="project" value="TreeGrafter"/>
</dbReference>
<protein>
    <submittedName>
        <fullName evidence="14">Uncharacterized protein</fullName>
    </submittedName>
</protein>
<dbReference type="OrthoDB" id="6502088at2759"/>
<keyword evidence="6 13" id="KW-1133">Transmembrane helix</keyword>
<dbReference type="EMBL" id="JADBJN010000003">
    <property type="protein sequence ID" value="KAG5673212.1"/>
    <property type="molecule type" value="Genomic_DNA"/>
</dbReference>
<keyword evidence="4 12" id="KW-0894">Sodium channel</keyword>
<comment type="subcellular location">
    <subcellularLocation>
        <location evidence="1">Membrane</location>
        <topology evidence="1">Multi-pass membrane protein</topology>
    </subcellularLocation>
</comment>
<comment type="caution">
    <text evidence="14">The sequence shown here is derived from an EMBL/GenBank/DDBJ whole genome shotgun (WGS) entry which is preliminary data.</text>
</comment>
<evidence type="ECO:0000256" key="5">
    <source>
        <dbReference type="ARBA" id="ARBA00022692"/>
    </source>
</evidence>
<dbReference type="Gene3D" id="1.10.287.770">
    <property type="entry name" value="YojJ-like"/>
    <property type="match status" value="2"/>
</dbReference>
<keyword evidence="8 12" id="KW-0406">Ion transport</keyword>
<evidence type="ECO:0000313" key="15">
    <source>
        <dbReference type="Proteomes" id="UP001107558"/>
    </source>
</evidence>
<keyword evidence="9 13" id="KW-0472">Membrane</keyword>
<dbReference type="InterPro" id="IPR001873">
    <property type="entry name" value="ENaC"/>
</dbReference>
<feature type="transmembrane region" description="Helical" evidence="13">
    <location>
        <begin position="30"/>
        <end position="51"/>
    </location>
</feature>
<evidence type="ECO:0000256" key="8">
    <source>
        <dbReference type="ARBA" id="ARBA00023065"/>
    </source>
</evidence>
<comment type="similarity">
    <text evidence="2 12">Belongs to the amiloride-sensitive sodium channel (TC 1.A.6) family.</text>
</comment>
<name>A0A9J6BTK9_POLVA</name>
<evidence type="ECO:0000256" key="13">
    <source>
        <dbReference type="SAM" id="Phobius"/>
    </source>
</evidence>
<keyword evidence="5 12" id="KW-0812">Transmembrane</keyword>
<dbReference type="GO" id="GO:0005886">
    <property type="term" value="C:plasma membrane"/>
    <property type="evidence" value="ECO:0007669"/>
    <property type="project" value="TreeGrafter"/>
</dbReference>
<reference evidence="14" key="1">
    <citation type="submission" date="2021-03" db="EMBL/GenBank/DDBJ databases">
        <title>Chromosome level genome of the anhydrobiotic midge Polypedilum vanderplanki.</title>
        <authorList>
            <person name="Yoshida Y."/>
            <person name="Kikawada T."/>
            <person name="Gusev O."/>
        </authorList>
    </citation>
    <scope>NUCLEOTIDE SEQUENCE</scope>
    <source>
        <strain evidence="14">NIAS01</strain>
        <tissue evidence="14">Whole body or cell culture</tissue>
    </source>
</reference>
<evidence type="ECO:0000256" key="3">
    <source>
        <dbReference type="ARBA" id="ARBA00022448"/>
    </source>
</evidence>
<keyword evidence="11 12" id="KW-0407">Ion channel</keyword>
<gene>
    <name evidence="14" type="ORF">PVAND_003277</name>
</gene>
<sequence length="1001" mass="118061">MKLTFEEYCKSSTIHGFKYLSKKYDWIEKIFWVFSLLTSLTLTLILISQLINKIKTVPIIISILEKSIPISEIDFPAVTLCQGLIQDLSNHKEITYFQRHSYTYSYYDNDEVFEITKDEEKFNNISYLTILDKIEKGEIKLEELGNKILKRLQVIDLLTHRGVFARKNFHIPTIDFLDVINEFRKYSIFKYPVSYEYASTDNVISSSESITNLGVCFSFNNPPYEYLLDSTKVSDDFKYELFIDRKIEKNQTFIAPIRSKLVNNMLMVTFSTDLTVTEINNHIDGGIMYIHDPYELPSSFSKIMSMNTNANIEIYLEPQYITIDESLYDANISERNCYHSDERQLKIFKVYTKNNCLVECLTEFMIRKCGCVEFFMIRNYTTRICSASEKECFDNAQQEFYNYLNSCNCLESCSYIKYVLDIVKKPNIYDNFYDNESFTQINIKYKNSLIDEIVRKRQFNEVDFLSFVGGLLNLFAGFSALSFIEILYWAFAARIYDKLKIKNTSLVYPLGTQFSFKTSKKFTNVPQKFFKNSSAHGLLYLDEESSFKKFFWMIFIAISLSLCFTMIIKVKDELSHSYIVGYDDEMTFDEEIKFPAITYLPNFYIDKNFVFKIMGNIFKKNELNEILSKNSSRENFMKRVAALSLCYHKFVYKLYSHTLNVTEQFYESLLENSQDEWFQQQLATWNGKFQVKFAKMLTFYGMAFTFNMMKSKTLLKTEIVNDEFFYKSNISMVKQKSMPQISKEIFPLKVKVKDRSQFQLLIQEPKFKNQRFAPCIKRSVMIHDSELIPRLINYGEFIKVDTSIDFEIIPEITKTDKNLRKINPFVRDCYFRNEKRLKYFKIYNEYYCKLECFLENSKNSIKLNATCRYIDTIYGKDKNQKLCTKSTNFEMSNAQLEIMENFSVKKNCSCLPLCNSIKYHIKQYPNAETGINDSTIINVRMNIDNMILFRRYQQFSFFDAVSYVGGLLGLFAGISVLSIVEIFYFITLQLLNDILRLLKRT</sequence>
<feature type="transmembrane region" description="Helical" evidence="13">
    <location>
        <begin position="550"/>
        <end position="568"/>
    </location>
</feature>
<proteinExistence type="inferred from homology"/>
<evidence type="ECO:0000256" key="10">
    <source>
        <dbReference type="ARBA" id="ARBA00023201"/>
    </source>
</evidence>
<evidence type="ECO:0000256" key="2">
    <source>
        <dbReference type="ARBA" id="ARBA00007193"/>
    </source>
</evidence>
<evidence type="ECO:0000256" key="4">
    <source>
        <dbReference type="ARBA" id="ARBA00022461"/>
    </source>
</evidence>
<organism evidence="14 15">
    <name type="scientific">Polypedilum vanderplanki</name>
    <name type="common">Sleeping chironomid midge</name>
    <dbReference type="NCBI Taxonomy" id="319348"/>
    <lineage>
        <taxon>Eukaryota</taxon>
        <taxon>Metazoa</taxon>
        <taxon>Ecdysozoa</taxon>
        <taxon>Arthropoda</taxon>
        <taxon>Hexapoda</taxon>
        <taxon>Insecta</taxon>
        <taxon>Pterygota</taxon>
        <taxon>Neoptera</taxon>
        <taxon>Endopterygota</taxon>
        <taxon>Diptera</taxon>
        <taxon>Nematocera</taxon>
        <taxon>Chironomoidea</taxon>
        <taxon>Chironomidae</taxon>
        <taxon>Chironominae</taxon>
        <taxon>Polypedilum</taxon>
        <taxon>Polypedilum</taxon>
    </lineage>
</organism>
<keyword evidence="3 12" id="KW-0813">Transport</keyword>